<dbReference type="Proteomes" id="UP000694844">
    <property type="component" value="Chromosome 4"/>
</dbReference>
<dbReference type="GeneID" id="111129844"/>
<dbReference type="Pfam" id="PF10366">
    <property type="entry name" value="Vps39_1"/>
    <property type="match status" value="1"/>
</dbReference>
<dbReference type="KEGG" id="cvn:111129844"/>
<evidence type="ECO:0000256" key="3">
    <source>
        <dbReference type="ARBA" id="ARBA00038201"/>
    </source>
</evidence>
<dbReference type="GO" id="GO:0034058">
    <property type="term" value="P:endosomal vesicle fusion"/>
    <property type="evidence" value="ECO:0007669"/>
    <property type="project" value="TreeGrafter"/>
</dbReference>
<dbReference type="PROSITE" id="PS50236">
    <property type="entry name" value="CHCR"/>
    <property type="match status" value="1"/>
</dbReference>
<dbReference type="InterPro" id="IPR001180">
    <property type="entry name" value="CNH_dom"/>
</dbReference>
<evidence type="ECO:0000256" key="1">
    <source>
        <dbReference type="ARBA" id="ARBA00004184"/>
    </source>
</evidence>
<protein>
    <submittedName>
        <fullName evidence="7">Vam6/Vps39-like protein</fullName>
    </submittedName>
</protein>
<dbReference type="InterPro" id="IPR019453">
    <property type="entry name" value="VPS39/TGFA1_Znf"/>
</dbReference>
<evidence type="ECO:0000256" key="4">
    <source>
        <dbReference type="PROSITE-ProRule" id="PRU01006"/>
    </source>
</evidence>
<feature type="domain" description="CNH" evidence="5">
    <location>
        <begin position="15"/>
        <end position="289"/>
    </location>
</feature>
<reference evidence="7" key="1">
    <citation type="submission" date="2025-08" db="UniProtKB">
        <authorList>
            <consortium name="RefSeq"/>
        </authorList>
    </citation>
    <scope>IDENTIFICATION</scope>
    <source>
        <tissue evidence="7">Whole sample</tissue>
    </source>
</reference>
<comment type="subcellular location">
    <subcellularLocation>
        <location evidence="1">Endomembrane system</location>
        <topology evidence="1">Peripheral membrane protein</topology>
    </subcellularLocation>
</comment>
<dbReference type="GO" id="GO:0005737">
    <property type="term" value="C:cytoplasm"/>
    <property type="evidence" value="ECO:0007669"/>
    <property type="project" value="TreeGrafter"/>
</dbReference>
<dbReference type="GO" id="GO:0016020">
    <property type="term" value="C:membrane"/>
    <property type="evidence" value="ECO:0007669"/>
    <property type="project" value="TreeGrafter"/>
</dbReference>
<dbReference type="GO" id="GO:0012505">
    <property type="term" value="C:endomembrane system"/>
    <property type="evidence" value="ECO:0007669"/>
    <property type="project" value="UniProtKB-SubCell"/>
</dbReference>
<evidence type="ECO:0000313" key="7">
    <source>
        <dbReference type="RefSeq" id="XP_022332036.1"/>
    </source>
</evidence>
<dbReference type="InterPro" id="IPR036322">
    <property type="entry name" value="WD40_repeat_dom_sf"/>
</dbReference>
<dbReference type="GO" id="GO:0006886">
    <property type="term" value="P:intracellular protein transport"/>
    <property type="evidence" value="ECO:0007669"/>
    <property type="project" value="UniProtKB-UniRule"/>
</dbReference>
<dbReference type="GO" id="GO:0006914">
    <property type="term" value="P:autophagy"/>
    <property type="evidence" value="ECO:0007669"/>
    <property type="project" value="TreeGrafter"/>
</dbReference>
<accession>A0A8B8DYG1</accession>
<evidence type="ECO:0000256" key="2">
    <source>
        <dbReference type="ARBA" id="ARBA00023136"/>
    </source>
</evidence>
<organism evidence="6 7">
    <name type="scientific">Crassostrea virginica</name>
    <name type="common">Eastern oyster</name>
    <dbReference type="NCBI Taxonomy" id="6565"/>
    <lineage>
        <taxon>Eukaryota</taxon>
        <taxon>Metazoa</taxon>
        <taxon>Spiralia</taxon>
        <taxon>Lophotrochozoa</taxon>
        <taxon>Mollusca</taxon>
        <taxon>Bivalvia</taxon>
        <taxon>Autobranchia</taxon>
        <taxon>Pteriomorphia</taxon>
        <taxon>Ostreida</taxon>
        <taxon>Ostreoidea</taxon>
        <taxon>Ostreidae</taxon>
        <taxon>Crassostrea</taxon>
    </lineage>
</organism>
<dbReference type="InterPro" id="IPR019452">
    <property type="entry name" value="VPS39/TGF_beta_rcpt-assoc_1"/>
</dbReference>
<keyword evidence="6" id="KW-1185">Reference proteome</keyword>
<evidence type="ECO:0000259" key="5">
    <source>
        <dbReference type="PROSITE" id="PS50219"/>
    </source>
</evidence>
<dbReference type="PANTHER" id="PTHR12894:SF49">
    <property type="entry name" value="VAM6_VPS39-LIKE PROTEIN"/>
    <property type="match status" value="1"/>
</dbReference>
<dbReference type="InterPro" id="IPR032914">
    <property type="entry name" value="Vam6/VPS39/TRAP1"/>
</dbReference>
<dbReference type="PANTHER" id="PTHR12894">
    <property type="entry name" value="CNH DOMAIN CONTAINING"/>
    <property type="match status" value="1"/>
</dbReference>
<dbReference type="PROSITE" id="PS50219">
    <property type="entry name" value="CNH"/>
    <property type="match status" value="1"/>
</dbReference>
<dbReference type="InterPro" id="IPR000547">
    <property type="entry name" value="Clathrin_H-chain/VPS_repeat"/>
</dbReference>
<proteinExistence type="inferred from homology"/>
<dbReference type="RefSeq" id="XP_022332036.1">
    <property type="nucleotide sequence ID" value="XM_022476328.1"/>
</dbReference>
<dbReference type="SUPFAM" id="SSF50978">
    <property type="entry name" value="WD40 repeat-like"/>
    <property type="match status" value="1"/>
</dbReference>
<sequence length="878" mass="101516">MHDAYESTTLLEKLPLKIESIACYEDILLVGTKEGHLLQYRIKKGTGESKYDVVLERSNKNFGKKPITQLCAVPDLFLLISLSENVVSVHDLKTFQLIVCLNKTKGATLFAVDVQNAKTLSGGDQCMLRLCVAVRKKLQIMFWKNKNFHDLKDEFTLYEVPKAMSWCRDTICVGFYKREYFLVKINSGDTKELFPLGSKQQDPIIARLDEDRLMLGRDESSILIDYDGNPTQRYPISWTDLPIQIESNPPYVIAVLPKYVEVRTVEPRLMIQNIPLAKAHTICQGSGHIYISSPTSVWKLTPRPLTFQIKQLLESKEFELALKLADMTDDKENEKITLIQRIRTLYAFHQFCQHKFEESMNIFVKLGTDPSHVIGLYPNLLPQEYRNQLSYPEKPPDLEGGELEKALLALQDYLTQKRKEVLKDINKEIETTAIKDGNLTIRSKKQLSQIIDTTLLKCYLQTNDALVAPLLRLKDNNCHVEESEKVLKKKEKFSELIILYEKKGLHEKALQLLVKQAARPNSLLKGHDRTVQYLQHLGKEHLKLIFEYAEWVLKEHQEDGLKIFTEDLPEVENLPRDEVLNYLERINTDLAIPYLEHIIWKCDDQTPEFHNRLAQLLQEKVQKLMQEYLQGLPEGHIPSRAGQEPGELGQARSTLLKFLNMSEFYVPERLLTRFPLGFYEERAILLGRLGRHEQALGIYVHVLSDVHLAEEYCKKYYRKDKDSLKDVYFYLLKMYLDPPSPSTLGLSASQGIVPKPNMTAALQLMREHAPKIDTSKSLELLPSTTKMSDILAYLENVMEHQAMIRRKNQVLKSMLYAENLQVHEQRMFYEKCKVTITDEKMCRVCRKKIGNSAFVRYPNGVIVHYYCCKDPKECPVEV</sequence>
<evidence type="ECO:0000313" key="6">
    <source>
        <dbReference type="Proteomes" id="UP000694844"/>
    </source>
</evidence>
<feature type="repeat" description="CHCR" evidence="4">
    <location>
        <begin position="564"/>
        <end position="740"/>
    </location>
</feature>
<dbReference type="OrthoDB" id="5325112at2759"/>
<name>A0A8B8DYG1_CRAVI</name>
<comment type="similarity">
    <text evidence="3">Belongs to the VAM6/VPS39 family.</text>
</comment>
<gene>
    <name evidence="7" type="primary">LOC111129844</name>
</gene>
<dbReference type="Pfam" id="PF00780">
    <property type="entry name" value="CNH"/>
    <property type="match status" value="1"/>
</dbReference>
<keyword evidence="2" id="KW-0472">Membrane</keyword>
<dbReference type="Pfam" id="PF10367">
    <property type="entry name" value="zf-Vps39_C"/>
    <property type="match status" value="1"/>
</dbReference>
<dbReference type="AlphaFoldDB" id="A0A8B8DYG1"/>